<keyword evidence="3" id="KW-0964">Secreted</keyword>
<comment type="subcellular location">
    <subcellularLocation>
        <location evidence="1">Secreted</location>
    </subcellularLocation>
</comment>
<protein>
    <recommendedName>
        <fullName evidence="9">glucan 1,3-beta-glucosidase</fullName>
        <ecNumber evidence="9">3.2.1.58</ecNumber>
    </recommendedName>
</protein>
<dbReference type="GO" id="GO:0005576">
    <property type="term" value="C:extracellular region"/>
    <property type="evidence" value="ECO:0007669"/>
    <property type="project" value="UniProtKB-SubCell"/>
</dbReference>
<keyword evidence="11" id="KW-1133">Transmembrane helix</keyword>
<comment type="similarity">
    <text evidence="2 10">Belongs to the glycosyl hydrolase 5 (cellulase A) family.</text>
</comment>
<evidence type="ECO:0000256" key="10">
    <source>
        <dbReference type="RuleBase" id="RU361153"/>
    </source>
</evidence>
<keyword evidence="14" id="KW-1185">Reference proteome</keyword>
<dbReference type="EMBL" id="LAVV01003577">
    <property type="protein sequence ID" value="KNZ62037.1"/>
    <property type="molecule type" value="Genomic_DNA"/>
</dbReference>
<evidence type="ECO:0000256" key="3">
    <source>
        <dbReference type="ARBA" id="ARBA00022525"/>
    </source>
</evidence>
<keyword evidence="6 10" id="KW-0326">Glycosidase</keyword>
<evidence type="ECO:0000256" key="9">
    <source>
        <dbReference type="ARBA" id="ARBA00038929"/>
    </source>
</evidence>
<sequence>MSKRLSIYDAAQGLPMQSVPKKRRPWAFIMIGSILAILAVVIPVAVVFTSRSDGSHKDGQNKAVSASSKAHKIGPNDLAAKPKWDFDTNKIIGMNLGNWLVLERWMAEDWFVEKAGPNSWDEWSFTIAQGDNAARTLEEHWSTWVTEDDVEKLYQAGINTFRVPLGFWVRTFPHAFIETVPPEPYITTGQLDHLERLCGWAYARDMYIILDLHGLPGSQNGEQQSGHNTTSPNFFQPMQQARSDQLVKAVVDWIAGSAYYSIFSAIEVINEPRPYTTEQRAMLRAFYDRSYETIQTLGPKAPAMFFADGFVTGDKFAYWWEFASSHKTQPPSLIYTDHPYIGYFPAQNNSADIFNQTCTKGTKYANFPVTTVITEWSLRTGIQNSTFEKAFYEAQLNTWSWYSGAVFWSLRVLDSKVAVLADKVAQYQWSFETLLERGSIAQPSKKGDTAQFLKELQTPCGPPPTLVRDGSPPQGSAAAAAIADAAAAKAMIPDINKSIEAAAIQFGLQGIGPQAVHKSTPKRR</sequence>
<dbReference type="EC" id="3.2.1.58" evidence="9"/>
<dbReference type="GO" id="GO:0071555">
    <property type="term" value="P:cell wall organization"/>
    <property type="evidence" value="ECO:0007669"/>
    <property type="project" value="UniProtKB-KW"/>
</dbReference>
<evidence type="ECO:0000256" key="1">
    <source>
        <dbReference type="ARBA" id="ARBA00004613"/>
    </source>
</evidence>
<evidence type="ECO:0000313" key="13">
    <source>
        <dbReference type="EMBL" id="KNZ62037.1"/>
    </source>
</evidence>
<feature type="domain" description="Glycoside hydrolase family 5" evidence="12">
    <location>
        <begin position="135"/>
        <end position="378"/>
    </location>
</feature>
<evidence type="ECO:0000256" key="4">
    <source>
        <dbReference type="ARBA" id="ARBA00022729"/>
    </source>
</evidence>
<dbReference type="AlphaFoldDB" id="A0A0L6VN82"/>
<keyword evidence="4" id="KW-0732">Signal</keyword>
<feature type="transmembrane region" description="Helical" evidence="11">
    <location>
        <begin position="26"/>
        <end position="48"/>
    </location>
</feature>
<dbReference type="OrthoDB" id="62120at2759"/>
<dbReference type="PANTHER" id="PTHR31297:SF1">
    <property type="entry name" value="GLUCAN 1,3-BETA-GLUCOSIDASE I_II-RELATED"/>
    <property type="match status" value="1"/>
</dbReference>
<evidence type="ECO:0000256" key="7">
    <source>
        <dbReference type="ARBA" id="ARBA00023316"/>
    </source>
</evidence>
<dbReference type="PANTHER" id="PTHR31297">
    <property type="entry name" value="GLUCAN ENDO-1,6-BETA-GLUCOSIDASE B"/>
    <property type="match status" value="1"/>
</dbReference>
<comment type="catalytic activity">
    <reaction evidence="8">
        <text>Successive hydrolysis of beta-D-glucose units from the non-reducing ends of (1-&gt;3)-beta-D-glucans, releasing alpha-glucose.</text>
        <dbReference type="EC" id="3.2.1.58"/>
    </reaction>
</comment>
<dbReference type="InterPro" id="IPR050386">
    <property type="entry name" value="Glycosyl_hydrolase_5"/>
</dbReference>
<dbReference type="InterPro" id="IPR017853">
    <property type="entry name" value="GH"/>
</dbReference>
<dbReference type="Pfam" id="PF00150">
    <property type="entry name" value="Cellulase"/>
    <property type="match status" value="1"/>
</dbReference>
<evidence type="ECO:0000256" key="8">
    <source>
        <dbReference type="ARBA" id="ARBA00036824"/>
    </source>
</evidence>
<evidence type="ECO:0000256" key="11">
    <source>
        <dbReference type="SAM" id="Phobius"/>
    </source>
</evidence>
<dbReference type="GO" id="GO:0009986">
    <property type="term" value="C:cell surface"/>
    <property type="evidence" value="ECO:0007669"/>
    <property type="project" value="TreeGrafter"/>
</dbReference>
<evidence type="ECO:0000256" key="6">
    <source>
        <dbReference type="ARBA" id="ARBA00023295"/>
    </source>
</evidence>
<proteinExistence type="inferred from homology"/>
<comment type="caution">
    <text evidence="13">The sequence shown here is derived from an EMBL/GenBank/DDBJ whole genome shotgun (WGS) entry which is preliminary data.</text>
</comment>
<dbReference type="GO" id="GO:0009251">
    <property type="term" value="P:glucan catabolic process"/>
    <property type="evidence" value="ECO:0007669"/>
    <property type="project" value="TreeGrafter"/>
</dbReference>
<dbReference type="Gene3D" id="3.20.20.80">
    <property type="entry name" value="Glycosidases"/>
    <property type="match status" value="1"/>
</dbReference>
<reference evidence="13 14" key="1">
    <citation type="submission" date="2015-08" db="EMBL/GenBank/DDBJ databases">
        <title>Next Generation Sequencing and Analysis of the Genome of Puccinia sorghi L Schw, the Causal Agent of Maize Common Rust.</title>
        <authorList>
            <person name="Rochi L."/>
            <person name="Burguener G."/>
            <person name="Darino M."/>
            <person name="Turjanski A."/>
            <person name="Kreff E."/>
            <person name="Dieguez M.J."/>
            <person name="Sacco F."/>
        </authorList>
    </citation>
    <scope>NUCLEOTIDE SEQUENCE [LARGE SCALE GENOMIC DNA]</scope>
    <source>
        <strain evidence="13 14">RO10H11247</strain>
    </source>
</reference>
<dbReference type="SUPFAM" id="SSF51445">
    <property type="entry name" value="(Trans)glycosidases"/>
    <property type="match status" value="1"/>
</dbReference>
<dbReference type="InterPro" id="IPR001547">
    <property type="entry name" value="Glyco_hydro_5"/>
</dbReference>
<accession>A0A0L6VN82</accession>
<evidence type="ECO:0000256" key="2">
    <source>
        <dbReference type="ARBA" id="ARBA00005641"/>
    </source>
</evidence>
<evidence type="ECO:0000259" key="12">
    <source>
        <dbReference type="Pfam" id="PF00150"/>
    </source>
</evidence>
<keyword evidence="11" id="KW-0812">Transmembrane</keyword>
<dbReference type="Proteomes" id="UP000037035">
    <property type="component" value="Unassembled WGS sequence"/>
</dbReference>
<keyword evidence="5 10" id="KW-0378">Hydrolase</keyword>
<dbReference type="VEuPathDB" id="FungiDB:VP01_1321g9"/>
<dbReference type="GO" id="GO:0004338">
    <property type="term" value="F:glucan exo-1,3-beta-glucosidase activity"/>
    <property type="evidence" value="ECO:0007669"/>
    <property type="project" value="UniProtKB-EC"/>
</dbReference>
<organism evidence="13 14">
    <name type="scientific">Puccinia sorghi</name>
    <dbReference type="NCBI Taxonomy" id="27349"/>
    <lineage>
        <taxon>Eukaryota</taxon>
        <taxon>Fungi</taxon>
        <taxon>Dikarya</taxon>
        <taxon>Basidiomycota</taxon>
        <taxon>Pucciniomycotina</taxon>
        <taxon>Pucciniomycetes</taxon>
        <taxon>Pucciniales</taxon>
        <taxon>Pucciniaceae</taxon>
        <taxon>Puccinia</taxon>
    </lineage>
</organism>
<evidence type="ECO:0000256" key="5">
    <source>
        <dbReference type="ARBA" id="ARBA00022801"/>
    </source>
</evidence>
<keyword evidence="11" id="KW-0472">Membrane</keyword>
<gene>
    <name evidence="13" type="ORF">VP01_1321g9</name>
</gene>
<keyword evidence="7" id="KW-0961">Cell wall biogenesis/degradation</keyword>
<evidence type="ECO:0000313" key="14">
    <source>
        <dbReference type="Proteomes" id="UP000037035"/>
    </source>
</evidence>
<dbReference type="STRING" id="27349.A0A0L6VN82"/>
<name>A0A0L6VN82_9BASI</name>